<proteinExistence type="predicted"/>
<keyword evidence="3" id="KW-0732">Signal</keyword>
<name>C7MS23_SACVD</name>
<gene>
    <name evidence="4" type="ordered locus">Svir_39370</name>
</gene>
<dbReference type="KEGG" id="svi:Svir_39370"/>
<evidence type="ECO:0000313" key="4">
    <source>
        <dbReference type="EMBL" id="ACU98879.1"/>
    </source>
</evidence>
<sequence length="246" mass="26540">MESVDRNNRHIGSMSATLAMVPLLASLLLPGTAHAQEPDPVDTGSCYETEVDENGEPLASDSDVIDLWAEFGLDRTGVLPEVLKFLCESSKNPMKVITKPYPDRFWEKETEYPEPGDTQQGEISEENENTDSPPQSTPTPPASEGVESTVVPEDETTRWTPTGLPPGTGAQGGGPARATIDQVEGASPTPSTSERNDRGDAFTAQHHDNAQEAKAVERLPFLLAVIALAVVSAALTHTWARRKLLR</sequence>
<accession>C7MS23</accession>
<protein>
    <submittedName>
        <fullName evidence="4">Uncharacterized protein</fullName>
    </submittedName>
</protein>
<dbReference type="STRING" id="471857.Svir_39370"/>
<keyword evidence="5" id="KW-1185">Reference proteome</keyword>
<dbReference type="Proteomes" id="UP000000841">
    <property type="component" value="Chromosome"/>
</dbReference>
<keyword evidence="2" id="KW-0812">Transmembrane</keyword>
<dbReference type="HOGENOM" id="CLU_1102182_0_0_11"/>
<keyword evidence="2" id="KW-1133">Transmembrane helix</keyword>
<feature type="region of interest" description="Disordered" evidence="1">
    <location>
        <begin position="108"/>
        <end position="200"/>
    </location>
</feature>
<keyword evidence="2" id="KW-0472">Membrane</keyword>
<feature type="transmembrane region" description="Helical" evidence="2">
    <location>
        <begin position="219"/>
        <end position="240"/>
    </location>
</feature>
<evidence type="ECO:0000313" key="5">
    <source>
        <dbReference type="Proteomes" id="UP000000841"/>
    </source>
</evidence>
<reference evidence="4 5" key="1">
    <citation type="journal article" date="2009" name="Stand. Genomic Sci.">
        <title>Complete genome sequence of Saccharomonospora viridis type strain (P101).</title>
        <authorList>
            <person name="Pati A."/>
            <person name="Sikorski J."/>
            <person name="Nolan M."/>
            <person name="Lapidus A."/>
            <person name="Copeland A."/>
            <person name="Glavina Del Rio T."/>
            <person name="Lucas S."/>
            <person name="Chen F."/>
            <person name="Tice H."/>
            <person name="Pitluck S."/>
            <person name="Cheng J.F."/>
            <person name="Chertkov O."/>
            <person name="Brettin T."/>
            <person name="Han C."/>
            <person name="Detter J.C."/>
            <person name="Kuske C."/>
            <person name="Bruce D."/>
            <person name="Goodwin L."/>
            <person name="Chain P."/>
            <person name="D'haeseleer P."/>
            <person name="Chen A."/>
            <person name="Palaniappan K."/>
            <person name="Ivanova N."/>
            <person name="Mavromatis K."/>
            <person name="Mikhailova N."/>
            <person name="Rohde M."/>
            <person name="Tindall B.J."/>
            <person name="Goker M."/>
            <person name="Bristow J."/>
            <person name="Eisen J.A."/>
            <person name="Markowitz V."/>
            <person name="Hugenholtz P."/>
            <person name="Kyrpides N.C."/>
            <person name="Klenk H.P."/>
        </authorList>
    </citation>
    <scope>NUCLEOTIDE SEQUENCE [LARGE SCALE GENOMIC DNA]</scope>
    <source>
        <strain evidence="5">ATCC 15386 / DSM 43017 / JCM 3036 / NBRC 12207 / P101</strain>
    </source>
</reference>
<dbReference type="AlphaFoldDB" id="C7MS23"/>
<feature type="signal peptide" evidence="3">
    <location>
        <begin position="1"/>
        <end position="35"/>
    </location>
</feature>
<feature type="compositionally biased region" description="Low complexity" evidence="1">
    <location>
        <begin position="158"/>
        <end position="168"/>
    </location>
</feature>
<evidence type="ECO:0000256" key="3">
    <source>
        <dbReference type="SAM" id="SignalP"/>
    </source>
</evidence>
<dbReference type="EMBL" id="CP001683">
    <property type="protein sequence ID" value="ACU98879.1"/>
    <property type="molecule type" value="Genomic_DNA"/>
</dbReference>
<evidence type="ECO:0000256" key="1">
    <source>
        <dbReference type="SAM" id="MobiDB-lite"/>
    </source>
</evidence>
<feature type="chain" id="PRO_5002980496" evidence="3">
    <location>
        <begin position="36"/>
        <end position="246"/>
    </location>
</feature>
<organism evidence="4 5">
    <name type="scientific">Saccharomonospora viridis (strain ATCC 15386 / DSM 43017 / JCM 3036 / CCUG 5913 / NBRC 12207 / NCIMB 9602 / P101)</name>
    <name type="common">Thermoactinomyces viridis</name>
    <dbReference type="NCBI Taxonomy" id="471857"/>
    <lineage>
        <taxon>Bacteria</taxon>
        <taxon>Bacillati</taxon>
        <taxon>Actinomycetota</taxon>
        <taxon>Actinomycetes</taxon>
        <taxon>Pseudonocardiales</taxon>
        <taxon>Pseudonocardiaceae</taxon>
        <taxon>Saccharomonospora</taxon>
    </lineage>
</organism>
<evidence type="ECO:0000256" key="2">
    <source>
        <dbReference type="SAM" id="Phobius"/>
    </source>
</evidence>